<accession>A0ABQ5BJ35</accession>
<dbReference type="PROSITE" id="PS51294">
    <property type="entry name" value="HTH_MYB"/>
    <property type="match status" value="2"/>
</dbReference>
<dbReference type="Pfam" id="PF00249">
    <property type="entry name" value="Myb_DNA-binding"/>
    <property type="match status" value="2"/>
</dbReference>
<sequence>MSKKVVGGAGVLQKDAPWRAAPSAAIKPLPKIHYTPVVTIPQNPYSNYALSLIKHPDPIGHGLGTEAIVEAAGPDCIVPGQVTPVKLLGLKVWPIDIDLKFMEPVGKELKNIGKNASLLRKFVQVHNGHVQSNLEHLGPWLEEEDERLTTYVGALGEKHWDALAIESGLKRSGKSCRLRWKNYLRPNLKLGEITHEEEHTIIDLQKQWGNKWSRIAKRLPGRTDNEIKNYWRSHLKKKSEAQQGCSVCFELAKSETKQVILTRRCDTSPNYIAGESSMNKKEDIFGTSSSETPEPYQLDAFGNCSPYESRISDWISSCYWPGNDHELKHNEGCMGTYSCFCQLESSSSDESKTHSLWDLWNPIWDMG</sequence>
<dbReference type="Gene3D" id="1.10.10.60">
    <property type="entry name" value="Homeodomain-like"/>
    <property type="match status" value="2"/>
</dbReference>
<evidence type="ECO:0000256" key="1">
    <source>
        <dbReference type="ARBA" id="ARBA00004123"/>
    </source>
</evidence>
<keyword evidence="5" id="KW-0804">Transcription</keyword>
<comment type="caution">
    <text evidence="9">The sequence shown here is derived from an EMBL/GenBank/DDBJ whole genome shotgun (WGS) entry which is preliminary data.</text>
</comment>
<dbReference type="InterPro" id="IPR001005">
    <property type="entry name" value="SANT/Myb"/>
</dbReference>
<proteinExistence type="predicted"/>
<dbReference type="InterPro" id="IPR044676">
    <property type="entry name" value="EOBI/EOBII-like_plant"/>
</dbReference>
<evidence type="ECO:0000256" key="6">
    <source>
        <dbReference type="ARBA" id="ARBA00023242"/>
    </source>
</evidence>
<feature type="domain" description="HTH myb-type" evidence="8">
    <location>
        <begin position="138"/>
        <end position="184"/>
    </location>
</feature>
<feature type="domain" description="Myb-like" evidence="7">
    <location>
        <begin position="138"/>
        <end position="184"/>
    </location>
</feature>
<dbReference type="SMART" id="SM00717">
    <property type="entry name" value="SANT"/>
    <property type="match status" value="2"/>
</dbReference>
<dbReference type="PROSITE" id="PS50090">
    <property type="entry name" value="MYB_LIKE"/>
    <property type="match status" value="2"/>
</dbReference>
<evidence type="ECO:0000313" key="9">
    <source>
        <dbReference type="EMBL" id="GJT14835.1"/>
    </source>
</evidence>
<feature type="domain" description="HTH myb-type" evidence="8">
    <location>
        <begin position="185"/>
        <end position="239"/>
    </location>
</feature>
<keyword evidence="2" id="KW-0677">Repeat</keyword>
<keyword evidence="3" id="KW-0805">Transcription regulation</keyword>
<evidence type="ECO:0000256" key="3">
    <source>
        <dbReference type="ARBA" id="ARBA00023015"/>
    </source>
</evidence>
<gene>
    <name evidence="9" type="ORF">Tco_0873541</name>
</gene>
<organism evidence="9 10">
    <name type="scientific">Tanacetum coccineum</name>
    <dbReference type="NCBI Taxonomy" id="301880"/>
    <lineage>
        <taxon>Eukaryota</taxon>
        <taxon>Viridiplantae</taxon>
        <taxon>Streptophyta</taxon>
        <taxon>Embryophyta</taxon>
        <taxon>Tracheophyta</taxon>
        <taxon>Spermatophyta</taxon>
        <taxon>Magnoliopsida</taxon>
        <taxon>eudicotyledons</taxon>
        <taxon>Gunneridae</taxon>
        <taxon>Pentapetalae</taxon>
        <taxon>asterids</taxon>
        <taxon>campanulids</taxon>
        <taxon>Asterales</taxon>
        <taxon>Asteraceae</taxon>
        <taxon>Asteroideae</taxon>
        <taxon>Anthemideae</taxon>
        <taxon>Anthemidinae</taxon>
        <taxon>Tanacetum</taxon>
    </lineage>
</organism>
<reference evidence="9" key="2">
    <citation type="submission" date="2022-01" db="EMBL/GenBank/DDBJ databases">
        <authorList>
            <person name="Yamashiro T."/>
            <person name="Shiraishi A."/>
            <person name="Satake H."/>
            <person name="Nakayama K."/>
        </authorList>
    </citation>
    <scope>NUCLEOTIDE SEQUENCE</scope>
</reference>
<dbReference type="PANTHER" id="PTHR45675:SF8">
    <property type="entry name" value="TRANSCRIPTION FACTOR MYB27"/>
    <property type="match status" value="1"/>
</dbReference>
<dbReference type="InterPro" id="IPR009057">
    <property type="entry name" value="Homeodomain-like_sf"/>
</dbReference>
<evidence type="ECO:0000259" key="8">
    <source>
        <dbReference type="PROSITE" id="PS51294"/>
    </source>
</evidence>
<dbReference type="EMBL" id="BQNB010013347">
    <property type="protein sequence ID" value="GJT14835.1"/>
    <property type="molecule type" value="Genomic_DNA"/>
</dbReference>
<evidence type="ECO:0000256" key="2">
    <source>
        <dbReference type="ARBA" id="ARBA00022737"/>
    </source>
</evidence>
<comment type="subcellular location">
    <subcellularLocation>
        <location evidence="1">Nucleus</location>
    </subcellularLocation>
</comment>
<dbReference type="InterPro" id="IPR017930">
    <property type="entry name" value="Myb_dom"/>
</dbReference>
<keyword evidence="4" id="KW-0238">DNA-binding</keyword>
<dbReference type="PANTHER" id="PTHR45675">
    <property type="entry name" value="MYB TRANSCRIPTION FACTOR-RELATED-RELATED"/>
    <property type="match status" value="1"/>
</dbReference>
<dbReference type="SUPFAM" id="SSF46689">
    <property type="entry name" value="Homeodomain-like"/>
    <property type="match status" value="1"/>
</dbReference>
<evidence type="ECO:0000259" key="7">
    <source>
        <dbReference type="PROSITE" id="PS50090"/>
    </source>
</evidence>
<keyword evidence="6" id="KW-0539">Nucleus</keyword>
<feature type="domain" description="Myb-like" evidence="7">
    <location>
        <begin position="185"/>
        <end position="235"/>
    </location>
</feature>
<protein>
    <submittedName>
        <fullName evidence="9">Transcription factor MYB59-like protein</fullName>
    </submittedName>
</protein>
<evidence type="ECO:0000313" key="10">
    <source>
        <dbReference type="Proteomes" id="UP001151760"/>
    </source>
</evidence>
<reference evidence="9" key="1">
    <citation type="journal article" date="2022" name="Int. J. Mol. Sci.">
        <title>Draft Genome of Tanacetum Coccineum: Genomic Comparison of Closely Related Tanacetum-Family Plants.</title>
        <authorList>
            <person name="Yamashiro T."/>
            <person name="Shiraishi A."/>
            <person name="Nakayama K."/>
            <person name="Satake H."/>
        </authorList>
    </citation>
    <scope>NUCLEOTIDE SEQUENCE</scope>
</reference>
<evidence type="ECO:0000256" key="5">
    <source>
        <dbReference type="ARBA" id="ARBA00023163"/>
    </source>
</evidence>
<dbReference type="Proteomes" id="UP001151760">
    <property type="component" value="Unassembled WGS sequence"/>
</dbReference>
<keyword evidence="10" id="KW-1185">Reference proteome</keyword>
<name>A0ABQ5BJ35_9ASTR</name>
<dbReference type="CDD" id="cd00167">
    <property type="entry name" value="SANT"/>
    <property type="match status" value="2"/>
</dbReference>
<evidence type="ECO:0000256" key="4">
    <source>
        <dbReference type="ARBA" id="ARBA00023125"/>
    </source>
</evidence>